<dbReference type="PANTHER" id="PTHR12834:SF12">
    <property type="entry name" value="SIGNAL RECOGNITION PARTICLE 9 KDA PROTEIN"/>
    <property type="match status" value="1"/>
</dbReference>
<keyword evidence="1" id="KW-0687">Ribonucleoprotein</keyword>
<dbReference type="GO" id="GO:0006614">
    <property type="term" value="P:SRP-dependent cotranslational protein targeting to membrane"/>
    <property type="evidence" value="ECO:0007669"/>
    <property type="project" value="InterPro"/>
</dbReference>
<dbReference type="Gene3D" id="3.30.720.10">
    <property type="entry name" value="Signal recognition particle alu RNA binding heterodimer, srp9/1"/>
    <property type="match status" value="1"/>
</dbReference>
<feature type="compositionally biased region" description="Basic residues" evidence="3">
    <location>
        <begin position="153"/>
        <end position="164"/>
    </location>
</feature>
<keyword evidence="1" id="KW-0733">Signal recognition particle</keyword>
<feature type="region of interest" description="Disordered" evidence="3">
    <location>
        <begin position="17"/>
        <end position="224"/>
    </location>
</feature>
<gene>
    <name evidence="5" type="primary">SRP9</name>
</gene>
<reference evidence="5" key="3">
    <citation type="submission" date="2025-09" db="UniProtKB">
        <authorList>
            <consortium name="Ensembl"/>
        </authorList>
    </citation>
    <scope>IDENTIFICATION</scope>
</reference>
<dbReference type="AlphaFoldDB" id="A0A674GM53"/>
<sequence>MPFSLFPREQLYFSNASAKQSRGGSEGLPHILLFHTDQPPASRGPCQPGHTGCRPTVRAHRVPPHSPGTPGAARLGASRTPQAHGPGRALPSRQTPGLPPLAHPPPQRPPWPQDVRLPRAQPVPGLAEPRRNRPRAGGRSAGGGTRTCYPQPGRHRAGSARRHPAAPPGVAAAGARGGGPGSPELRGPRLGGAVPRANGRRRLSRTPARPPPAPSCRGGGERAGPAMPHFQAWEEFTRAAEKLYLADPMKVRVVLKYRHCDGNLCIKVTDDVATLCCSRCSWSWGHSSSTSCFPRRMKRLCPSKMGGGAEDKSL</sequence>
<dbReference type="GO" id="GO:0008312">
    <property type="term" value="F:7S RNA binding"/>
    <property type="evidence" value="ECO:0007669"/>
    <property type="project" value="InterPro"/>
</dbReference>
<proteinExistence type="predicted"/>
<protein>
    <submittedName>
        <fullName evidence="5">Epoxide hydrolase 1</fullName>
    </submittedName>
</protein>
<evidence type="ECO:0000256" key="2">
    <source>
        <dbReference type="ARBA" id="ARBA00045462"/>
    </source>
</evidence>
<organism evidence="5 6">
    <name type="scientific">Taeniopygia guttata</name>
    <name type="common">Zebra finch</name>
    <name type="synonym">Poephila guttata</name>
    <dbReference type="NCBI Taxonomy" id="59729"/>
    <lineage>
        <taxon>Eukaryota</taxon>
        <taxon>Metazoa</taxon>
        <taxon>Chordata</taxon>
        <taxon>Craniata</taxon>
        <taxon>Vertebrata</taxon>
        <taxon>Euteleostomi</taxon>
        <taxon>Archelosauria</taxon>
        <taxon>Archosauria</taxon>
        <taxon>Dinosauria</taxon>
        <taxon>Saurischia</taxon>
        <taxon>Theropoda</taxon>
        <taxon>Coelurosauria</taxon>
        <taxon>Aves</taxon>
        <taxon>Neognathae</taxon>
        <taxon>Neoaves</taxon>
        <taxon>Telluraves</taxon>
        <taxon>Australaves</taxon>
        <taxon>Passeriformes</taxon>
        <taxon>Passeroidea</taxon>
        <taxon>Estrildidae</taxon>
        <taxon>Estrildinae</taxon>
        <taxon>Taeniopygia</taxon>
    </lineage>
</organism>
<reference evidence="5" key="2">
    <citation type="submission" date="2025-08" db="UniProtKB">
        <authorList>
            <consortium name="Ensembl"/>
        </authorList>
    </citation>
    <scope>IDENTIFICATION</scope>
</reference>
<dbReference type="InterPro" id="IPR039432">
    <property type="entry name" value="SRP9_dom"/>
</dbReference>
<feature type="domain" description="SRP9" evidence="4">
    <location>
        <begin position="231"/>
        <end position="276"/>
    </location>
</feature>
<evidence type="ECO:0000256" key="1">
    <source>
        <dbReference type="ARBA" id="ARBA00023135"/>
    </source>
</evidence>
<dbReference type="GO" id="GO:0005786">
    <property type="term" value="C:signal recognition particle, endoplasmic reticulum targeting"/>
    <property type="evidence" value="ECO:0007669"/>
    <property type="project" value="UniProtKB-KW"/>
</dbReference>
<evidence type="ECO:0000313" key="5">
    <source>
        <dbReference type="Ensembl" id="ENSTGUP00000023526.1"/>
    </source>
</evidence>
<dbReference type="GeneTree" id="ENSGT00390000002210"/>
<dbReference type="InterPro" id="IPR009018">
    <property type="entry name" value="Signal_recog_particle_SRP9/14"/>
</dbReference>
<evidence type="ECO:0000313" key="6">
    <source>
        <dbReference type="Proteomes" id="UP000007754"/>
    </source>
</evidence>
<name>A0A674GM53_TAEGU</name>
<dbReference type="PANTHER" id="PTHR12834">
    <property type="entry name" value="SIGNAL RECOGNITION PARTICLE 9 KDA PROTEIN"/>
    <property type="match status" value="1"/>
</dbReference>
<dbReference type="Ensembl" id="ENSTGUT00000035933.1">
    <property type="protein sequence ID" value="ENSTGUP00000023526.1"/>
    <property type="gene ID" value="ENSTGUG00000004133.2"/>
</dbReference>
<dbReference type="SUPFAM" id="SSF54762">
    <property type="entry name" value="Signal recognition particle alu RNA binding heterodimer, SRP9/14"/>
    <property type="match status" value="1"/>
</dbReference>
<evidence type="ECO:0000259" key="4">
    <source>
        <dbReference type="Pfam" id="PF05486"/>
    </source>
</evidence>
<feature type="compositionally biased region" description="Pro residues" evidence="3">
    <location>
        <begin position="97"/>
        <end position="112"/>
    </location>
</feature>
<dbReference type="InterPro" id="IPR039914">
    <property type="entry name" value="SRP9-like"/>
</dbReference>
<accession>A0A674GM53</accession>
<reference evidence="5 6" key="1">
    <citation type="journal article" date="2010" name="Nature">
        <title>The genome of a songbird.</title>
        <authorList>
            <person name="Warren W.C."/>
            <person name="Clayton D.F."/>
            <person name="Ellegren H."/>
            <person name="Arnold A.P."/>
            <person name="Hillier L.W."/>
            <person name="Kunstner A."/>
            <person name="Searle S."/>
            <person name="White S."/>
            <person name="Vilella A.J."/>
            <person name="Fairley S."/>
            <person name="Heger A."/>
            <person name="Kong L."/>
            <person name="Ponting C.P."/>
            <person name="Jarvis E.D."/>
            <person name="Mello C.V."/>
            <person name="Minx P."/>
            <person name="Lovell P."/>
            <person name="Velho T.A."/>
            <person name="Ferris M."/>
            <person name="Balakrishnan C.N."/>
            <person name="Sinha S."/>
            <person name="Blatti C."/>
            <person name="London S.E."/>
            <person name="Li Y."/>
            <person name="Lin Y.C."/>
            <person name="George J."/>
            <person name="Sweedler J."/>
            <person name="Southey B."/>
            <person name="Gunaratne P."/>
            <person name="Watson M."/>
            <person name="Nam K."/>
            <person name="Backstrom N."/>
            <person name="Smeds L."/>
            <person name="Nabholz B."/>
            <person name="Itoh Y."/>
            <person name="Whitney O."/>
            <person name="Pfenning A.R."/>
            <person name="Howard J."/>
            <person name="Volker M."/>
            <person name="Skinner B.M."/>
            <person name="Griffin D.K."/>
            <person name="Ye L."/>
            <person name="McLaren W.M."/>
            <person name="Flicek P."/>
            <person name="Quesada V."/>
            <person name="Velasco G."/>
            <person name="Lopez-Otin C."/>
            <person name="Puente X.S."/>
            <person name="Olender T."/>
            <person name="Lancet D."/>
            <person name="Smit A.F."/>
            <person name="Hubley R."/>
            <person name="Konkel M.K."/>
            <person name="Walker J.A."/>
            <person name="Batzer M.A."/>
            <person name="Gu W."/>
            <person name="Pollock D.D."/>
            <person name="Chen L."/>
            <person name="Cheng Z."/>
            <person name="Eichler E.E."/>
            <person name="Stapley J."/>
            <person name="Slate J."/>
            <person name="Ekblom R."/>
            <person name="Birkhead T."/>
            <person name="Burke T."/>
            <person name="Burt D."/>
            <person name="Scharff C."/>
            <person name="Adam I."/>
            <person name="Richard H."/>
            <person name="Sultan M."/>
            <person name="Soldatov A."/>
            <person name="Lehrach H."/>
            <person name="Edwards S.V."/>
            <person name="Yang S.P."/>
            <person name="Li X."/>
            <person name="Graves T."/>
            <person name="Fulton L."/>
            <person name="Nelson J."/>
            <person name="Chinwalla A."/>
            <person name="Hou S."/>
            <person name="Mardis E.R."/>
            <person name="Wilson R.K."/>
        </authorList>
    </citation>
    <scope>NUCLEOTIDE SEQUENCE [LARGE SCALE GENOMIC DNA]</scope>
</reference>
<keyword evidence="6" id="KW-1185">Reference proteome</keyword>
<dbReference type="Pfam" id="PF05486">
    <property type="entry name" value="SRP9-21"/>
    <property type="match status" value="1"/>
</dbReference>
<evidence type="ECO:0000256" key="3">
    <source>
        <dbReference type="SAM" id="MobiDB-lite"/>
    </source>
</evidence>
<dbReference type="Proteomes" id="UP000007754">
    <property type="component" value="Chromosome 3"/>
</dbReference>
<comment type="function">
    <text evidence="2">Component of the signal recognition particle (SRP) complex, a ribonucleoprotein complex that mediates the cotranslational targeting of secretory and membrane proteins to the endoplasmic reticulum (ER). SRP9 together with SRP14 and the Alu portion of the SRP RNA, constitutes the elongation arrest domain of SRP. The complex of SRP9 and SRP14 is required for SRP RNA binding.</text>
</comment>